<feature type="compositionally biased region" description="Pro residues" evidence="1">
    <location>
        <begin position="213"/>
        <end position="222"/>
    </location>
</feature>
<feature type="compositionally biased region" description="Low complexity" evidence="1">
    <location>
        <begin position="695"/>
        <end position="710"/>
    </location>
</feature>
<reference evidence="3" key="1">
    <citation type="journal article" date="2016" name="Nat. Commun.">
        <title>The Gonium pectorale genome demonstrates co-option of cell cycle regulation during the evolution of multicellularity.</title>
        <authorList>
            <person name="Hanschen E.R."/>
            <person name="Marriage T.N."/>
            <person name="Ferris P.J."/>
            <person name="Hamaji T."/>
            <person name="Toyoda A."/>
            <person name="Fujiyama A."/>
            <person name="Neme R."/>
            <person name="Noguchi H."/>
            <person name="Minakuchi Y."/>
            <person name="Suzuki M."/>
            <person name="Kawai-Toyooka H."/>
            <person name="Smith D.R."/>
            <person name="Sparks H."/>
            <person name="Anderson J."/>
            <person name="Bakaric R."/>
            <person name="Luria V."/>
            <person name="Karger A."/>
            <person name="Kirschner M.W."/>
            <person name="Durand P.M."/>
            <person name="Michod R.E."/>
            <person name="Nozaki H."/>
            <person name="Olson B.J."/>
        </authorList>
    </citation>
    <scope>NUCLEOTIDE SEQUENCE [LARGE SCALE GENOMIC DNA]</scope>
    <source>
        <strain evidence="3">NIES-2863</strain>
    </source>
</reference>
<comment type="caution">
    <text evidence="2">The sequence shown here is derived from an EMBL/GenBank/DDBJ whole genome shotgun (WGS) entry which is preliminary data.</text>
</comment>
<dbReference type="OrthoDB" id="1716402at2759"/>
<feature type="region of interest" description="Disordered" evidence="1">
    <location>
        <begin position="435"/>
        <end position="745"/>
    </location>
</feature>
<feature type="region of interest" description="Disordered" evidence="1">
    <location>
        <begin position="866"/>
        <end position="885"/>
    </location>
</feature>
<keyword evidence="3" id="KW-1185">Reference proteome</keyword>
<dbReference type="Proteomes" id="UP000075714">
    <property type="component" value="Unassembled WGS sequence"/>
</dbReference>
<evidence type="ECO:0000256" key="1">
    <source>
        <dbReference type="SAM" id="MobiDB-lite"/>
    </source>
</evidence>
<name>A0A150GSJ8_GONPE</name>
<organism evidence="2 3">
    <name type="scientific">Gonium pectorale</name>
    <name type="common">Green alga</name>
    <dbReference type="NCBI Taxonomy" id="33097"/>
    <lineage>
        <taxon>Eukaryota</taxon>
        <taxon>Viridiplantae</taxon>
        <taxon>Chlorophyta</taxon>
        <taxon>core chlorophytes</taxon>
        <taxon>Chlorophyceae</taxon>
        <taxon>CS clade</taxon>
        <taxon>Chlamydomonadales</taxon>
        <taxon>Volvocaceae</taxon>
        <taxon>Gonium</taxon>
    </lineage>
</organism>
<feature type="compositionally biased region" description="Low complexity" evidence="1">
    <location>
        <begin position="196"/>
        <end position="212"/>
    </location>
</feature>
<feature type="compositionally biased region" description="Gly residues" evidence="1">
    <location>
        <begin position="36"/>
        <end position="48"/>
    </location>
</feature>
<feature type="region of interest" description="Disordered" evidence="1">
    <location>
        <begin position="276"/>
        <end position="296"/>
    </location>
</feature>
<gene>
    <name evidence="2" type="ORF">GPECTOR_9g738</name>
</gene>
<feature type="compositionally biased region" description="Low complexity" evidence="1">
    <location>
        <begin position="618"/>
        <end position="627"/>
    </location>
</feature>
<feature type="compositionally biased region" description="Low complexity" evidence="1">
    <location>
        <begin position="520"/>
        <end position="533"/>
    </location>
</feature>
<feature type="compositionally biased region" description="Pro residues" evidence="1">
    <location>
        <begin position="732"/>
        <end position="743"/>
    </location>
</feature>
<dbReference type="Pfam" id="PF05623">
    <property type="entry name" value="DUF789"/>
    <property type="match status" value="1"/>
</dbReference>
<protein>
    <submittedName>
        <fullName evidence="2">Uncharacterized protein</fullName>
    </submittedName>
</protein>
<sequence>MTLAASEQHGGGEPATESKPTVKLIPRGNSVSCSGPAGGEAGGPGEGGAPAVARGKGQCEGDDGGRAGDGGGGGEASCGSGCCAPDVADGAVAVSARPANGLPSQQQLRRLSADADDAGAQSGGGGGGADRSRGGKGSDVDPTSTGAAAAAGHRPHPTQAAAPQWPLPNGVAWPQPHAKAPPAYDSLLQATHSHPRGAAPAASSAGGAAPHMPHLPPHPLLPPHHHGVGSGGHTPSLPNGKVRNGEVPPAAADAAAAGLLAAQQLLMPLLGYAQPPPQPGVSGPTGQSGAAVSALSPPGRVAPNGLEAVLWQQLLHAKQGGGSAGGVVALPSSQQQSQAAAQVSAQAQVAAQAQAQASAVLGWQHPHPQLAAQYVAAQQPQLQAAQAQAVQQQQLMQAVQQQLYQQQVLQAHAQAQAQAQSAQQLHPQALQGVALAHGTGPGAGPGPGPAHPEPVHGSAAPAGPAAAAADPTAAAAAATAPPQGPSAASHGGSELGGGPAATEPQVLQPGPAAPAPPLAAPMHPQQEQPTAPQQQPPPPQHQQPAVPVASSSGSDGVATQASWEAGGAAAARGELGTAPPQLVERPMGHQHRVQSQGNMLAAAQGGGGGRDGGGGGRSSSSYRGRSSFTGMGGGPGGGGAQAVGALPGGGAGGGSGAYGGRQYGAGGGQRHNSGAHGYVRGGGGGGGAGGGRYDAGGSADSSRPSSRGPHPYGGGGGGGGQYRHPGPHSADPVPPPEALPLPEPKGSCDLDRFISQIEPFIAIDPDKPPQQALQELRLRDLWNFYFEPSLYGREVFTLGGHRGASNSYFVPYLSAIQIFMAAMPTDVVGLNWYNMQGERWMEPLDESAVAAAAAALQQHGLALPSPAASTPGAMGGSARAPAHRGGGRAGTDVWYQQLLHNYQVNADRLARGIGLKVLGQHGAEEVRLRVPDYEFFRARGP</sequence>
<dbReference type="PANTHER" id="PTHR32010:SF18">
    <property type="entry name" value="DUF789 FAMILY PROTEIN"/>
    <property type="match status" value="1"/>
</dbReference>
<evidence type="ECO:0000313" key="2">
    <source>
        <dbReference type="EMBL" id="KXZ52692.1"/>
    </source>
</evidence>
<feature type="compositionally biased region" description="Low complexity" evidence="1">
    <location>
        <begin position="558"/>
        <end position="578"/>
    </location>
</feature>
<feature type="compositionally biased region" description="Gly residues" evidence="1">
    <location>
        <begin position="67"/>
        <end position="76"/>
    </location>
</feature>
<feature type="region of interest" description="Disordered" evidence="1">
    <location>
        <begin position="1"/>
        <end position="80"/>
    </location>
</feature>
<feature type="compositionally biased region" description="Gly residues" evidence="1">
    <location>
        <begin position="711"/>
        <end position="721"/>
    </location>
</feature>
<dbReference type="EMBL" id="LSYV01000010">
    <property type="protein sequence ID" value="KXZ52692.1"/>
    <property type="molecule type" value="Genomic_DNA"/>
</dbReference>
<dbReference type="InterPro" id="IPR008507">
    <property type="entry name" value="DUF789"/>
</dbReference>
<dbReference type="PANTHER" id="PTHR32010">
    <property type="entry name" value="PHOTOSYSTEM II STABILITY/ASSEMBLY FACTOR HCF136, CHLOROPLASTIC"/>
    <property type="match status" value="1"/>
</dbReference>
<proteinExistence type="predicted"/>
<feature type="compositionally biased region" description="Basic and acidic residues" evidence="1">
    <location>
        <begin position="130"/>
        <end position="139"/>
    </location>
</feature>
<feature type="compositionally biased region" description="Basic and acidic residues" evidence="1">
    <location>
        <begin position="57"/>
        <end position="66"/>
    </location>
</feature>
<accession>A0A150GSJ8</accession>
<feature type="compositionally biased region" description="Gly residues" evidence="1">
    <location>
        <begin position="604"/>
        <end position="617"/>
    </location>
</feature>
<feature type="compositionally biased region" description="Low complexity" evidence="1">
    <location>
        <begin position="455"/>
        <end position="489"/>
    </location>
</feature>
<feature type="compositionally biased region" description="Gly residues" evidence="1">
    <location>
        <begin position="630"/>
        <end position="669"/>
    </location>
</feature>
<evidence type="ECO:0000313" key="3">
    <source>
        <dbReference type="Proteomes" id="UP000075714"/>
    </source>
</evidence>
<feature type="region of interest" description="Disordered" evidence="1">
    <location>
        <begin position="98"/>
        <end position="249"/>
    </location>
</feature>
<dbReference type="AlphaFoldDB" id="A0A150GSJ8"/>
<feature type="compositionally biased region" description="Gly residues" evidence="1">
    <location>
        <begin position="679"/>
        <end position="694"/>
    </location>
</feature>